<evidence type="ECO:0000256" key="1">
    <source>
        <dbReference type="ARBA" id="ARBA00004141"/>
    </source>
</evidence>
<evidence type="ECO:0000259" key="8">
    <source>
        <dbReference type="Pfam" id="PF01529"/>
    </source>
</evidence>
<proteinExistence type="inferred from homology"/>
<sequence length="260" mass="30980">MKQSIRKIFFTLYKSFYILLTYALILQSIYLCSKFILSFTIKIKIFSFLSFWFTSFMTIWCHIKCFLKNPGILSQSEVLEENIYECNNKIEMCKRCNLLKIKRSHHCSICNKCIIKMDHHCIWINNCVGLYNQKYFILLNFYSLLMCLNCGFIIIYKIITCIKIQYNLKREICVMSKLDIFLILINTFCSLIFGMLAFVMLVDQYCAIKTNTTGVEFLKKERGEIKSFSKLIIEVFGHPFSYIWFLPIDKKKEKKKNFNK</sequence>
<feature type="transmembrane region" description="Helical" evidence="7">
    <location>
        <begin position="180"/>
        <end position="202"/>
    </location>
</feature>
<name>A0A1J1H5J7_PLARL</name>
<dbReference type="OrthoDB" id="331948at2759"/>
<dbReference type="PANTHER" id="PTHR12246">
    <property type="entry name" value="PALMITOYLTRANSFERASE ZDHHC16"/>
    <property type="match status" value="1"/>
</dbReference>
<comment type="similarity">
    <text evidence="7">Belongs to the DHHC palmitoyltransferase family.</text>
</comment>
<comment type="catalytic activity">
    <reaction evidence="7">
        <text>L-cysteinyl-[protein] + hexadecanoyl-CoA = S-hexadecanoyl-L-cysteinyl-[protein] + CoA</text>
        <dbReference type="Rhea" id="RHEA:36683"/>
        <dbReference type="Rhea" id="RHEA-COMP:10131"/>
        <dbReference type="Rhea" id="RHEA-COMP:11032"/>
        <dbReference type="ChEBI" id="CHEBI:29950"/>
        <dbReference type="ChEBI" id="CHEBI:57287"/>
        <dbReference type="ChEBI" id="CHEBI:57379"/>
        <dbReference type="ChEBI" id="CHEBI:74151"/>
        <dbReference type="EC" id="2.3.1.225"/>
    </reaction>
</comment>
<feature type="transmembrane region" description="Helical" evidence="7">
    <location>
        <begin position="45"/>
        <end position="63"/>
    </location>
</feature>
<evidence type="ECO:0000256" key="4">
    <source>
        <dbReference type="ARBA" id="ARBA00022989"/>
    </source>
</evidence>
<dbReference type="KEGG" id="prel:PRELSG_0404200"/>
<evidence type="ECO:0000313" key="10">
    <source>
        <dbReference type="Proteomes" id="UP000220158"/>
    </source>
</evidence>
<keyword evidence="2 7" id="KW-0808">Transferase</keyword>
<dbReference type="EMBL" id="LN835299">
    <property type="protein sequence ID" value="CRG98692.1"/>
    <property type="molecule type" value="Genomic_DNA"/>
</dbReference>
<feature type="transmembrane region" description="Helical" evidence="7">
    <location>
        <begin position="135"/>
        <end position="159"/>
    </location>
</feature>
<dbReference type="OMA" id="VCVVMTW"/>
<keyword evidence="4 7" id="KW-1133">Transmembrane helix</keyword>
<dbReference type="GO" id="GO:0016020">
    <property type="term" value="C:membrane"/>
    <property type="evidence" value="ECO:0007669"/>
    <property type="project" value="UniProtKB-SubCell"/>
</dbReference>
<accession>A0A1J1H5J7</accession>
<keyword evidence="3 7" id="KW-0812">Transmembrane</keyword>
<feature type="domain" description="Palmitoyltransferase DHHC" evidence="8">
    <location>
        <begin position="88"/>
        <end position="220"/>
    </location>
</feature>
<dbReference type="PROSITE" id="PS50216">
    <property type="entry name" value="DHHC"/>
    <property type="match status" value="1"/>
</dbReference>
<dbReference type="InterPro" id="IPR039859">
    <property type="entry name" value="PFA4/ZDH16/20/ERF2-like"/>
</dbReference>
<comment type="domain">
    <text evidence="7">The DHHC domain is required for palmitoyltransferase activity.</text>
</comment>
<evidence type="ECO:0000256" key="5">
    <source>
        <dbReference type="ARBA" id="ARBA00023136"/>
    </source>
</evidence>
<dbReference type="AlphaFoldDB" id="A0A1J1H5J7"/>
<organism evidence="9 10">
    <name type="scientific">Plasmodium relictum</name>
    <dbReference type="NCBI Taxonomy" id="85471"/>
    <lineage>
        <taxon>Eukaryota</taxon>
        <taxon>Sar</taxon>
        <taxon>Alveolata</taxon>
        <taxon>Apicomplexa</taxon>
        <taxon>Aconoidasida</taxon>
        <taxon>Haemosporida</taxon>
        <taxon>Plasmodiidae</taxon>
        <taxon>Plasmodium</taxon>
        <taxon>Plasmodium (Haemamoeba)</taxon>
    </lineage>
</organism>
<reference evidence="9 10" key="1">
    <citation type="submission" date="2015-04" db="EMBL/GenBank/DDBJ databases">
        <authorList>
            <consortium name="Pathogen Informatics"/>
        </authorList>
    </citation>
    <scope>NUCLEOTIDE SEQUENCE [LARGE SCALE GENOMIC DNA]</scope>
    <source>
        <strain evidence="9 10">SGS1</strain>
    </source>
</reference>
<dbReference type="Proteomes" id="UP000220158">
    <property type="component" value="Chromosome 4"/>
</dbReference>
<evidence type="ECO:0000313" key="9">
    <source>
        <dbReference type="EMBL" id="CRG98692.1"/>
    </source>
</evidence>
<keyword evidence="5 7" id="KW-0472">Membrane</keyword>
<comment type="subcellular location">
    <subcellularLocation>
        <location evidence="1">Membrane</location>
        <topology evidence="1">Multi-pass membrane protein</topology>
    </subcellularLocation>
</comment>
<dbReference type="EC" id="2.3.1.225" evidence="7"/>
<feature type="transmembrane region" description="Helical" evidence="7">
    <location>
        <begin position="12"/>
        <end position="33"/>
    </location>
</feature>
<evidence type="ECO:0000256" key="2">
    <source>
        <dbReference type="ARBA" id="ARBA00022679"/>
    </source>
</evidence>
<protein>
    <recommendedName>
        <fullName evidence="7">Palmitoyltransferase</fullName>
        <ecNumber evidence="7">2.3.1.225</ecNumber>
    </recommendedName>
</protein>
<dbReference type="InterPro" id="IPR001594">
    <property type="entry name" value="Palmitoyltrfase_DHHC"/>
</dbReference>
<dbReference type="GeneID" id="39734792"/>
<keyword evidence="6 7" id="KW-0012">Acyltransferase</keyword>
<evidence type="ECO:0000256" key="6">
    <source>
        <dbReference type="ARBA" id="ARBA00023315"/>
    </source>
</evidence>
<evidence type="ECO:0000256" key="3">
    <source>
        <dbReference type="ARBA" id="ARBA00022692"/>
    </source>
</evidence>
<evidence type="ECO:0000256" key="7">
    <source>
        <dbReference type="RuleBase" id="RU079119"/>
    </source>
</evidence>
<gene>
    <name evidence="9" type="primary">DHHC11</name>
    <name evidence="9" type="ORF">PRELSG_0404200</name>
</gene>
<dbReference type="GO" id="GO:0019706">
    <property type="term" value="F:protein-cysteine S-palmitoyltransferase activity"/>
    <property type="evidence" value="ECO:0007669"/>
    <property type="project" value="UniProtKB-EC"/>
</dbReference>
<dbReference type="RefSeq" id="XP_028531701.1">
    <property type="nucleotide sequence ID" value="XM_028680178.1"/>
</dbReference>
<dbReference type="VEuPathDB" id="PlasmoDB:PRELSG_0404200"/>
<dbReference type="Pfam" id="PF01529">
    <property type="entry name" value="DHHC"/>
    <property type="match status" value="1"/>
</dbReference>
<keyword evidence="10" id="KW-1185">Reference proteome</keyword>